<dbReference type="Proteomes" id="UP000799118">
    <property type="component" value="Unassembled WGS sequence"/>
</dbReference>
<evidence type="ECO:0000313" key="2">
    <source>
        <dbReference type="EMBL" id="KAE9392864.1"/>
    </source>
</evidence>
<accession>A0A6A4H691</accession>
<evidence type="ECO:0000313" key="3">
    <source>
        <dbReference type="Proteomes" id="UP000799118"/>
    </source>
</evidence>
<dbReference type="AlphaFoldDB" id="A0A6A4H691"/>
<feature type="domain" description="GSKIP" evidence="1">
    <location>
        <begin position="9"/>
        <end position="98"/>
    </location>
</feature>
<organism evidence="2 3">
    <name type="scientific">Gymnopus androsaceus JB14</name>
    <dbReference type="NCBI Taxonomy" id="1447944"/>
    <lineage>
        <taxon>Eukaryota</taxon>
        <taxon>Fungi</taxon>
        <taxon>Dikarya</taxon>
        <taxon>Basidiomycota</taxon>
        <taxon>Agaricomycotina</taxon>
        <taxon>Agaricomycetes</taxon>
        <taxon>Agaricomycetidae</taxon>
        <taxon>Agaricales</taxon>
        <taxon>Marasmiineae</taxon>
        <taxon>Omphalotaceae</taxon>
        <taxon>Gymnopus</taxon>
    </lineage>
</organism>
<protein>
    <recommendedName>
        <fullName evidence="1">GSKIP domain-containing protein</fullName>
    </recommendedName>
</protein>
<proteinExistence type="predicted"/>
<gene>
    <name evidence="2" type="ORF">BT96DRAFT_830084</name>
</gene>
<dbReference type="SUPFAM" id="SSF103107">
    <property type="entry name" value="Hypothetical protein c14orf129, hspc210"/>
    <property type="match status" value="1"/>
</dbReference>
<sequence>MNPSQFHVDELQRALSEQAIAIRSFSVIDSSSLQATASVTLLEGNDITIKLTNRGYQSVSMLARQADDIIFETIEDLLRSVSPLYAQKSHALLLQALEGCHPMIHERFRGSGNAERYFGIREEIFEERTCTVFLSIHLCMYLFLYI</sequence>
<reference evidence="2" key="1">
    <citation type="journal article" date="2019" name="Environ. Microbiol.">
        <title>Fungal ecological strategies reflected in gene transcription - a case study of two litter decomposers.</title>
        <authorList>
            <person name="Barbi F."/>
            <person name="Kohler A."/>
            <person name="Barry K."/>
            <person name="Baskaran P."/>
            <person name="Daum C."/>
            <person name="Fauchery L."/>
            <person name="Ihrmark K."/>
            <person name="Kuo A."/>
            <person name="LaButti K."/>
            <person name="Lipzen A."/>
            <person name="Morin E."/>
            <person name="Grigoriev I.V."/>
            <person name="Henrissat B."/>
            <person name="Lindahl B."/>
            <person name="Martin F."/>
        </authorList>
    </citation>
    <scope>NUCLEOTIDE SEQUENCE</scope>
    <source>
        <strain evidence="2">JB14</strain>
    </source>
</reference>
<keyword evidence="3" id="KW-1185">Reference proteome</keyword>
<dbReference type="OrthoDB" id="5804279at2759"/>
<name>A0A6A4H691_9AGAR</name>
<dbReference type="InterPro" id="IPR023231">
    <property type="entry name" value="GSKIP_dom_sf"/>
</dbReference>
<dbReference type="Gene3D" id="3.30.2280.10">
    <property type="entry name" value="Hypothetical protein (hspc210)"/>
    <property type="match status" value="1"/>
</dbReference>
<dbReference type="EMBL" id="ML769586">
    <property type="protein sequence ID" value="KAE9392864.1"/>
    <property type="molecule type" value="Genomic_DNA"/>
</dbReference>
<evidence type="ECO:0000259" key="1">
    <source>
        <dbReference type="Pfam" id="PF05303"/>
    </source>
</evidence>
<dbReference type="InterPro" id="IPR007967">
    <property type="entry name" value="GSKIP_dom"/>
</dbReference>
<dbReference type="Pfam" id="PF05303">
    <property type="entry name" value="GSKIP_dom"/>
    <property type="match status" value="1"/>
</dbReference>